<dbReference type="EMBL" id="JAKVQD010000001">
    <property type="protein sequence ID" value="MCH4551598.1"/>
    <property type="molecule type" value="Genomic_DNA"/>
</dbReference>
<dbReference type="Proteomes" id="UP001156141">
    <property type="component" value="Unassembled WGS sequence"/>
</dbReference>
<reference evidence="1" key="1">
    <citation type="submission" date="2022-02" db="EMBL/GenBank/DDBJ databases">
        <title>Aestuariibaculum sp., a marine bacterium isolated from sediment in Guangxi.</title>
        <authorList>
            <person name="Ying J."/>
        </authorList>
    </citation>
    <scope>NUCLEOTIDE SEQUENCE</scope>
    <source>
        <strain evidence="1">L182</strain>
    </source>
</reference>
<sequence length="223" mass="25759">MAFLNKKGQDDDNDMTFDFHFPTSKKALIIFTRNPELGKCKTRLAKTIGNEAALNIYKHLLKHTASVTEKLSVDKFVFYSENIMKDDLWNSDIFKKKLQTGNDLGERMQHAFTELFSLDYHKIVIVGSDVLDLNADIINDAFLQLNNSDYVIGPAKDGGYYLLGMTRLNSEVFKNKNWGTETVLKDTLENLQNNNVYILQELNDIDTFEDIEDYQELKPYYTQ</sequence>
<dbReference type="InterPro" id="IPR018641">
    <property type="entry name" value="Trfase_1_rSAM/seldom-assoc"/>
</dbReference>
<protein>
    <submittedName>
        <fullName evidence="1">TIGR04282 family arsenosugar biosynthesis glycosyltransferase</fullName>
    </submittedName>
</protein>
<evidence type="ECO:0000313" key="2">
    <source>
        <dbReference type="Proteomes" id="UP001156141"/>
    </source>
</evidence>
<keyword evidence="2" id="KW-1185">Reference proteome</keyword>
<dbReference type="PANTHER" id="PTHR36529:SF1">
    <property type="entry name" value="GLYCOSYLTRANSFERASE"/>
    <property type="match status" value="1"/>
</dbReference>
<dbReference type="NCBIfam" id="TIGR04282">
    <property type="entry name" value="glyco_like_cofC"/>
    <property type="match status" value="1"/>
</dbReference>
<gene>
    <name evidence="1" type="ORF">MKW35_03130</name>
</gene>
<dbReference type="Pfam" id="PF09837">
    <property type="entry name" value="DUF2064"/>
    <property type="match status" value="1"/>
</dbReference>
<comment type="caution">
    <text evidence="1">The sequence shown here is derived from an EMBL/GenBank/DDBJ whole genome shotgun (WGS) entry which is preliminary data.</text>
</comment>
<dbReference type="SUPFAM" id="SSF53448">
    <property type="entry name" value="Nucleotide-diphospho-sugar transferases"/>
    <property type="match status" value="1"/>
</dbReference>
<dbReference type="PANTHER" id="PTHR36529">
    <property type="entry name" value="SLL1095 PROTEIN"/>
    <property type="match status" value="1"/>
</dbReference>
<dbReference type="RefSeq" id="WP_240571925.1">
    <property type="nucleotide sequence ID" value="NZ_CP136709.1"/>
</dbReference>
<accession>A0ABS9RF71</accession>
<dbReference type="Gene3D" id="3.90.550.10">
    <property type="entry name" value="Spore Coat Polysaccharide Biosynthesis Protein SpsA, Chain A"/>
    <property type="match status" value="1"/>
</dbReference>
<organism evidence="1 2">
    <name type="scientific">Aestuariibaculum lutulentum</name>
    <dbReference type="NCBI Taxonomy" id="2920935"/>
    <lineage>
        <taxon>Bacteria</taxon>
        <taxon>Pseudomonadati</taxon>
        <taxon>Bacteroidota</taxon>
        <taxon>Flavobacteriia</taxon>
        <taxon>Flavobacteriales</taxon>
        <taxon>Flavobacteriaceae</taxon>
    </lineage>
</organism>
<proteinExistence type="predicted"/>
<name>A0ABS9RF71_9FLAO</name>
<dbReference type="InterPro" id="IPR029044">
    <property type="entry name" value="Nucleotide-diphossugar_trans"/>
</dbReference>
<evidence type="ECO:0000313" key="1">
    <source>
        <dbReference type="EMBL" id="MCH4551598.1"/>
    </source>
</evidence>